<dbReference type="NCBIfam" id="NF033634">
    <property type="entry name" value="SLATT_1"/>
    <property type="match status" value="1"/>
</dbReference>
<dbReference type="AlphaFoldDB" id="A0A370I0Z8"/>
<dbReference type="Proteomes" id="UP000254869">
    <property type="component" value="Unassembled WGS sequence"/>
</dbReference>
<reference evidence="2 3" key="1">
    <citation type="submission" date="2018-07" db="EMBL/GenBank/DDBJ databases">
        <title>Genomic Encyclopedia of Type Strains, Phase IV (KMG-IV): sequencing the most valuable type-strain genomes for metagenomic binning, comparative biology and taxonomic classification.</title>
        <authorList>
            <person name="Goeker M."/>
        </authorList>
    </citation>
    <scope>NUCLEOTIDE SEQUENCE [LARGE SCALE GENOMIC DNA]</scope>
    <source>
        <strain evidence="2 3">DSM 44290</strain>
    </source>
</reference>
<protein>
    <submittedName>
        <fullName evidence="2">Uncharacterized protein DUF4231</fullName>
    </submittedName>
</protein>
<keyword evidence="1" id="KW-0812">Transmembrane</keyword>
<keyword evidence="1" id="KW-0472">Membrane</keyword>
<dbReference type="EMBL" id="QQBC01000009">
    <property type="protein sequence ID" value="RDI63861.1"/>
    <property type="molecule type" value="Genomic_DNA"/>
</dbReference>
<proteinExistence type="predicted"/>
<organism evidence="2 3">
    <name type="scientific">Nocardia pseudobrasiliensis</name>
    <dbReference type="NCBI Taxonomy" id="45979"/>
    <lineage>
        <taxon>Bacteria</taxon>
        <taxon>Bacillati</taxon>
        <taxon>Actinomycetota</taxon>
        <taxon>Actinomycetes</taxon>
        <taxon>Mycobacteriales</taxon>
        <taxon>Nocardiaceae</taxon>
        <taxon>Nocardia</taxon>
    </lineage>
</organism>
<dbReference type="InterPro" id="IPR025325">
    <property type="entry name" value="DUF4231"/>
</dbReference>
<keyword evidence="1" id="KW-1133">Transmembrane helix</keyword>
<comment type="caution">
    <text evidence="2">The sequence shown here is derived from an EMBL/GenBank/DDBJ whole genome shotgun (WGS) entry which is preliminary data.</text>
</comment>
<evidence type="ECO:0000313" key="2">
    <source>
        <dbReference type="EMBL" id="RDI63861.1"/>
    </source>
</evidence>
<evidence type="ECO:0000313" key="3">
    <source>
        <dbReference type="Proteomes" id="UP000254869"/>
    </source>
</evidence>
<dbReference type="Pfam" id="PF14015">
    <property type="entry name" value="DUF4231"/>
    <property type="match status" value="1"/>
</dbReference>
<accession>A0A370I0Z8</accession>
<evidence type="ECO:0000256" key="1">
    <source>
        <dbReference type="SAM" id="Phobius"/>
    </source>
</evidence>
<keyword evidence="3" id="KW-1185">Reference proteome</keyword>
<gene>
    <name evidence="2" type="ORF">DFR76_109201</name>
</gene>
<dbReference type="RefSeq" id="WP_068003474.1">
    <property type="nucleotide sequence ID" value="NZ_QQBC01000009.1"/>
</dbReference>
<dbReference type="STRING" id="1210086.GCA_001613105_05475"/>
<feature type="transmembrane region" description="Helical" evidence="1">
    <location>
        <begin position="39"/>
        <end position="67"/>
    </location>
</feature>
<sequence>MRAEQIDPIWDRLIDQLNWYSAKGTTAQRAYKRVKLGQIVVGAVVPVVALSAPAVVTAVLAAAVVVAEGAQQLFQWQTNWVSYRATAEALKHEQFLYLAEAGPYRNADRRAVLAERIENLVSRENVGWIDVNAEKSESD</sequence>
<name>A0A370I0Z8_9NOCA</name>